<name>A0ABU2TJC9_9ACTN</name>
<comment type="caution">
    <text evidence="1">The sequence shown here is derived from an EMBL/GenBank/DDBJ whole genome shotgun (WGS) entry which is preliminary data.</text>
</comment>
<dbReference type="EMBL" id="JAVRFE010000085">
    <property type="protein sequence ID" value="MDT0461005.1"/>
    <property type="molecule type" value="Genomic_DNA"/>
</dbReference>
<protein>
    <submittedName>
        <fullName evidence="1">Uncharacterized protein</fullName>
    </submittedName>
</protein>
<sequence>MADGGEAAATDGAERLAAVCAHLEEIRADLRSGPGGDEGPVERVLAAARDGGDVAGMLAVLHAVLQAGGDPQGLHGYTGHTGAIRGLRPAGISTTRTEPVYVCPAGRCARYWWPQPAVPVPHCAISSTLLRRERLY</sequence>
<evidence type="ECO:0000313" key="1">
    <source>
        <dbReference type="EMBL" id="MDT0461005.1"/>
    </source>
</evidence>
<dbReference type="Proteomes" id="UP001180551">
    <property type="component" value="Unassembled WGS sequence"/>
</dbReference>
<proteinExistence type="predicted"/>
<reference evidence="1" key="1">
    <citation type="submission" date="2024-05" db="EMBL/GenBank/DDBJ databases">
        <title>30 novel species of actinomycetes from the DSMZ collection.</title>
        <authorList>
            <person name="Nouioui I."/>
        </authorList>
    </citation>
    <scope>NUCLEOTIDE SEQUENCE</scope>
    <source>
        <strain evidence="1">DSM 41527</strain>
    </source>
</reference>
<dbReference type="RefSeq" id="WP_311627922.1">
    <property type="nucleotide sequence ID" value="NZ_JAVRFE010000085.1"/>
</dbReference>
<gene>
    <name evidence="1" type="ORF">RM550_35750</name>
</gene>
<accession>A0ABU2TJC9</accession>
<evidence type="ECO:0000313" key="2">
    <source>
        <dbReference type="Proteomes" id="UP001180551"/>
    </source>
</evidence>
<organism evidence="1 2">
    <name type="scientific">Streptomyces mooreae</name>
    <dbReference type="NCBI Taxonomy" id="3075523"/>
    <lineage>
        <taxon>Bacteria</taxon>
        <taxon>Bacillati</taxon>
        <taxon>Actinomycetota</taxon>
        <taxon>Actinomycetes</taxon>
        <taxon>Kitasatosporales</taxon>
        <taxon>Streptomycetaceae</taxon>
        <taxon>Streptomyces</taxon>
    </lineage>
</organism>
<keyword evidence="2" id="KW-1185">Reference proteome</keyword>